<proteinExistence type="predicted"/>
<organism evidence="2 3">
    <name type="scientific">Haloglomus irregulare</name>
    <dbReference type="NCBI Taxonomy" id="2234134"/>
    <lineage>
        <taxon>Archaea</taxon>
        <taxon>Methanobacteriati</taxon>
        <taxon>Methanobacteriota</taxon>
        <taxon>Stenosarchaea group</taxon>
        <taxon>Halobacteria</taxon>
        <taxon>Halobacteriales</taxon>
        <taxon>Natronomonadaceae</taxon>
        <taxon>Haloglomus</taxon>
    </lineage>
</organism>
<reference evidence="2 3" key="1">
    <citation type="submission" date="2018-06" db="EMBL/GenBank/DDBJ databases">
        <title>Natronomonas sp. F16-60 a new haloarchaeon isolated from a solar saltern of Isla Cristina, Huelva, Spain.</title>
        <authorList>
            <person name="Duran-Viseras A."/>
            <person name="Sanchez-Porro C."/>
            <person name="Ventosa A."/>
        </authorList>
    </citation>
    <scope>NUCLEOTIDE SEQUENCE [LARGE SCALE GENOMIC DNA]</scope>
    <source>
        <strain evidence="2 3">F16-60</strain>
    </source>
</reference>
<keyword evidence="1" id="KW-1133">Transmembrane helix</keyword>
<dbReference type="OrthoDB" id="214459at2157"/>
<name>A0A554N8Q8_9EURY</name>
<sequence length="367" mass="38871">MQRRVAAIYFAFFLVMAASAYSVIAVAEEPDIELAGEELSEGDTVTVNGQTYTVASIEAREEEGGGHGGGGGTTLVGQLSRTNDSFVYSAELANGSALSPTNASWAGQAAASSATIQDGDTVAFNGSQRTVSISDGSFALLDDAGNETASLGVGDRLDYRGNTTTVTEIGPGSATVVWGENYEVVVGNASDPDEFRVVQSFNVSQRLRGDADVENSTFTSEDGTEFVRYRNGSTQPLDEYLPTPDERTFAEGDTLTFRAAADLSVPANETTVANVSSDRVLLEWTGPRTTRTELTEGANATLGGQVHVAHFPDEDSVVLSTDTDAYQAQVERQDYYKERMNGLWGISILSGLAGVFVIGLAYLPTRG</sequence>
<comment type="caution">
    <text evidence="2">The sequence shown here is derived from an EMBL/GenBank/DDBJ whole genome shotgun (WGS) entry which is preliminary data.</text>
</comment>
<keyword evidence="1" id="KW-0812">Transmembrane</keyword>
<keyword evidence="1" id="KW-0472">Membrane</keyword>
<keyword evidence="3" id="KW-1185">Reference proteome</keyword>
<dbReference type="Proteomes" id="UP000319894">
    <property type="component" value="Unassembled WGS sequence"/>
</dbReference>
<evidence type="ECO:0000256" key="1">
    <source>
        <dbReference type="SAM" id="Phobius"/>
    </source>
</evidence>
<dbReference type="RefSeq" id="WP_144262302.1">
    <property type="nucleotide sequence ID" value="NZ_QMDX01000006.1"/>
</dbReference>
<gene>
    <name evidence="2" type="ORF">DP107_11490</name>
</gene>
<dbReference type="AlphaFoldDB" id="A0A554N8Q8"/>
<evidence type="ECO:0000313" key="3">
    <source>
        <dbReference type="Proteomes" id="UP000319894"/>
    </source>
</evidence>
<protein>
    <submittedName>
        <fullName evidence="2">Uncharacterized protein</fullName>
    </submittedName>
</protein>
<evidence type="ECO:0000313" key="2">
    <source>
        <dbReference type="EMBL" id="TSD13781.1"/>
    </source>
</evidence>
<feature type="transmembrane region" description="Helical" evidence="1">
    <location>
        <begin position="342"/>
        <end position="363"/>
    </location>
</feature>
<dbReference type="EMBL" id="QMDX01000006">
    <property type="protein sequence ID" value="TSD13781.1"/>
    <property type="molecule type" value="Genomic_DNA"/>
</dbReference>
<accession>A0A554N8Q8</accession>
<dbReference type="InParanoid" id="A0A554N8Q8"/>